<comment type="catalytic activity">
    <reaction evidence="9">
        <text>S-hexadecanoyl-L-cysteinyl-[protein] + H2O = L-cysteinyl-[protein] + hexadecanoate + H(+)</text>
        <dbReference type="Rhea" id="RHEA:19233"/>
        <dbReference type="Rhea" id="RHEA-COMP:10131"/>
        <dbReference type="Rhea" id="RHEA-COMP:11032"/>
        <dbReference type="ChEBI" id="CHEBI:7896"/>
        <dbReference type="ChEBI" id="CHEBI:15377"/>
        <dbReference type="ChEBI" id="CHEBI:15378"/>
        <dbReference type="ChEBI" id="CHEBI:29950"/>
        <dbReference type="ChEBI" id="CHEBI:74151"/>
        <dbReference type="EC" id="3.1.2.22"/>
    </reaction>
</comment>
<evidence type="ECO:0000256" key="6">
    <source>
        <dbReference type="ARBA" id="ARBA00022832"/>
    </source>
</evidence>
<keyword evidence="4" id="KW-0719">Serine esterase</keyword>
<evidence type="ECO:0000313" key="12">
    <source>
        <dbReference type="Proteomes" id="UP000827724"/>
    </source>
</evidence>
<evidence type="ECO:0000259" key="10">
    <source>
        <dbReference type="Pfam" id="PF02230"/>
    </source>
</evidence>
<dbReference type="InterPro" id="IPR029058">
    <property type="entry name" value="AB_hydrolase_fold"/>
</dbReference>
<feature type="domain" description="Phospholipase/carboxylesterase/thioesterase" evidence="10">
    <location>
        <begin position="14"/>
        <end position="58"/>
    </location>
</feature>
<evidence type="ECO:0000256" key="9">
    <source>
        <dbReference type="ARBA" id="ARBA00047337"/>
    </source>
</evidence>
<protein>
    <recommendedName>
        <fullName evidence="3">Acyl-protein thioesterase 1</fullName>
        <ecNumber evidence="2">3.1.2.22</ecNumber>
    </recommendedName>
    <alternativeName>
        <fullName evidence="8">Palmitoyl-protein hydrolase</fullName>
    </alternativeName>
</protein>
<evidence type="ECO:0000256" key="8">
    <source>
        <dbReference type="ARBA" id="ARBA00031195"/>
    </source>
</evidence>
<dbReference type="GO" id="GO:0006631">
    <property type="term" value="P:fatty acid metabolic process"/>
    <property type="evidence" value="ECO:0007669"/>
    <property type="project" value="UniProtKB-KW"/>
</dbReference>
<dbReference type="PANTHER" id="PTHR10655:SF17">
    <property type="entry name" value="LYSOPHOSPHOLIPASE-LIKE PROTEIN 1"/>
    <property type="match status" value="1"/>
</dbReference>
<comment type="function">
    <text evidence="7">Hydrolyzes fatty acids from S-acylated cysteine residues in proteins with a strong preference for palmitoylated G-alpha proteins over other acyl substrates. Mediates the deacylation of G-alpha proteins such as GPA1 in vivo, but has weak or no activity toward palmitoylated Ras proteins. Has weak lysophospholipase activity in vitro; however such activity may not exist in vivo.</text>
</comment>
<dbReference type="InterPro" id="IPR003140">
    <property type="entry name" value="PLipase/COase/thioEstase"/>
</dbReference>
<dbReference type="AlphaFoldDB" id="A0A9P8TVJ8"/>
<feature type="non-terminal residue" evidence="11">
    <location>
        <position position="1"/>
    </location>
</feature>
<evidence type="ECO:0000313" key="11">
    <source>
        <dbReference type="EMBL" id="KAH6605304.1"/>
    </source>
</evidence>
<proteinExistence type="inferred from homology"/>
<comment type="similarity">
    <text evidence="1">Belongs to the AB hydrolase superfamily. AB hydrolase 2 family.</text>
</comment>
<dbReference type="Pfam" id="PF02230">
    <property type="entry name" value="Abhydrolase_2"/>
    <property type="match status" value="1"/>
</dbReference>
<evidence type="ECO:0000256" key="4">
    <source>
        <dbReference type="ARBA" id="ARBA00022487"/>
    </source>
</evidence>
<evidence type="ECO:0000256" key="1">
    <source>
        <dbReference type="ARBA" id="ARBA00006499"/>
    </source>
</evidence>
<evidence type="ECO:0000256" key="5">
    <source>
        <dbReference type="ARBA" id="ARBA00022801"/>
    </source>
</evidence>
<dbReference type="PANTHER" id="PTHR10655">
    <property type="entry name" value="LYSOPHOSPHOLIPASE-RELATED"/>
    <property type="match status" value="1"/>
</dbReference>
<dbReference type="GO" id="GO:0052689">
    <property type="term" value="F:carboxylic ester hydrolase activity"/>
    <property type="evidence" value="ECO:0007669"/>
    <property type="project" value="UniProtKB-KW"/>
</dbReference>
<dbReference type="GO" id="GO:0008474">
    <property type="term" value="F:palmitoyl-(protein) hydrolase activity"/>
    <property type="evidence" value="ECO:0007669"/>
    <property type="project" value="UniProtKB-EC"/>
</dbReference>
<accession>A0A9P8TVJ8</accession>
<evidence type="ECO:0000256" key="3">
    <source>
        <dbReference type="ARBA" id="ARBA00014923"/>
    </source>
</evidence>
<dbReference type="EMBL" id="JAIWOZ010000005">
    <property type="protein sequence ID" value="KAH6605304.1"/>
    <property type="molecule type" value="Genomic_DNA"/>
</dbReference>
<dbReference type="Proteomes" id="UP000827724">
    <property type="component" value="Unassembled WGS sequence"/>
</dbReference>
<dbReference type="Gene3D" id="3.40.50.1820">
    <property type="entry name" value="alpha/beta hydrolase"/>
    <property type="match status" value="1"/>
</dbReference>
<dbReference type="InterPro" id="IPR050565">
    <property type="entry name" value="LYPA1-2/EST-like"/>
</dbReference>
<keyword evidence="5" id="KW-0378">Hydrolase</keyword>
<evidence type="ECO:0000256" key="2">
    <source>
        <dbReference type="ARBA" id="ARBA00012423"/>
    </source>
</evidence>
<evidence type="ECO:0000256" key="7">
    <source>
        <dbReference type="ARBA" id="ARBA00029392"/>
    </source>
</evidence>
<dbReference type="OrthoDB" id="2418081at2759"/>
<keyword evidence="6" id="KW-0276">Fatty acid metabolism</keyword>
<reference evidence="11" key="1">
    <citation type="submission" date="2021-08" db="EMBL/GenBank/DDBJ databases">
        <title>Chromosome-Level Trichoderma cornu-damae using Hi-C Data.</title>
        <authorList>
            <person name="Kim C.S."/>
        </authorList>
    </citation>
    <scope>NUCLEOTIDE SEQUENCE</scope>
    <source>
        <strain evidence="11">KA19-0412C</strain>
    </source>
</reference>
<keyword evidence="6" id="KW-0443">Lipid metabolism</keyword>
<dbReference type="SUPFAM" id="SSF53474">
    <property type="entry name" value="alpha/beta-Hydrolases"/>
    <property type="match status" value="1"/>
</dbReference>
<sequence>SNRAVKVYNGSPDALRTDEDADGISASTGYIRGLIRDEMGAGVPPERVVLAGFSQGGAGGCCRRLDVSAGSGRHLFLGHGLEDRVVTPGLARRSRDALAAIGFGVSWDVYP</sequence>
<gene>
    <name evidence="11" type="ORF">Trco_007011</name>
</gene>
<name>A0A9P8TVJ8_9HYPO</name>
<dbReference type="EC" id="3.1.2.22" evidence="2"/>
<comment type="caution">
    <text evidence="11">The sequence shown here is derived from an EMBL/GenBank/DDBJ whole genome shotgun (WGS) entry which is preliminary data.</text>
</comment>
<organism evidence="11 12">
    <name type="scientific">Trichoderma cornu-damae</name>
    <dbReference type="NCBI Taxonomy" id="654480"/>
    <lineage>
        <taxon>Eukaryota</taxon>
        <taxon>Fungi</taxon>
        <taxon>Dikarya</taxon>
        <taxon>Ascomycota</taxon>
        <taxon>Pezizomycotina</taxon>
        <taxon>Sordariomycetes</taxon>
        <taxon>Hypocreomycetidae</taxon>
        <taxon>Hypocreales</taxon>
        <taxon>Hypocreaceae</taxon>
        <taxon>Trichoderma</taxon>
    </lineage>
</organism>
<keyword evidence="12" id="KW-1185">Reference proteome</keyword>